<evidence type="ECO:0000313" key="2">
    <source>
        <dbReference type="Proteomes" id="UP000297700"/>
    </source>
</evidence>
<organism evidence="1 2">
    <name type="scientific">Bradyrhizobium frederickii</name>
    <dbReference type="NCBI Taxonomy" id="2560054"/>
    <lineage>
        <taxon>Bacteria</taxon>
        <taxon>Pseudomonadati</taxon>
        <taxon>Pseudomonadota</taxon>
        <taxon>Alphaproteobacteria</taxon>
        <taxon>Hyphomicrobiales</taxon>
        <taxon>Nitrobacteraceae</taxon>
        <taxon>Bradyrhizobium</taxon>
    </lineage>
</organism>
<evidence type="ECO:0000313" key="1">
    <source>
        <dbReference type="EMBL" id="TFV69333.1"/>
    </source>
</evidence>
<reference evidence="1 2" key="1">
    <citation type="submission" date="2019-03" db="EMBL/GenBank/DDBJ databases">
        <title>Bradyrhizobium strains diversity.</title>
        <authorList>
            <person name="Urquiaga M.C.O."/>
            <person name="Hungria M."/>
            <person name="Delamuta J.R.M."/>
            <person name="Klepa M.S."/>
        </authorList>
    </citation>
    <scope>NUCLEOTIDE SEQUENCE [LARGE SCALE GENOMIC DNA]</scope>
    <source>
        <strain evidence="1 2">CNPSo 3426</strain>
    </source>
</reference>
<proteinExistence type="predicted"/>
<protein>
    <recommendedName>
        <fullName evidence="3">RiboL-PSP-HEPN domain-containing protein</fullName>
    </recommendedName>
</protein>
<name>A0A4Y9NRH9_9BRAD</name>
<dbReference type="Proteomes" id="UP000297700">
    <property type="component" value="Unassembled WGS sequence"/>
</dbReference>
<sequence length="158" mass="18130">MLEEHEASQQEKMFEEAHRRATERIKAYEECIITVLKGHLAAEQALNYLLTAGKRRKRGRKFAGKMYVARGLFVEEMTKELWKLLEVGNDLRNSIAHGDKQGTIDNRIIELRKAFIDANTPEQKKHIEAMSEPQMITMAFSQCSSHITVAADRIERAS</sequence>
<evidence type="ECO:0008006" key="3">
    <source>
        <dbReference type="Google" id="ProtNLM"/>
    </source>
</evidence>
<dbReference type="EMBL" id="SPQS01000028">
    <property type="protein sequence ID" value="TFV69333.1"/>
    <property type="molecule type" value="Genomic_DNA"/>
</dbReference>
<gene>
    <name evidence="1" type="ORF">E4K64_33580</name>
</gene>
<dbReference type="AlphaFoldDB" id="A0A4Y9NRH9"/>
<accession>A0A4Y9NRH9</accession>
<comment type="caution">
    <text evidence="1">The sequence shown here is derived from an EMBL/GenBank/DDBJ whole genome shotgun (WGS) entry which is preliminary data.</text>
</comment>